<evidence type="ECO:0000313" key="3">
    <source>
        <dbReference type="Proteomes" id="UP000032568"/>
    </source>
</evidence>
<protein>
    <submittedName>
        <fullName evidence="2">DUF2167 domain-containing protein</fullName>
    </submittedName>
</protein>
<dbReference type="RefSeq" id="WP_044834334.1">
    <property type="nucleotide sequence ID" value="NZ_CP059735.1"/>
</dbReference>
<reference evidence="2 3" key="2">
    <citation type="journal article" date="2022" name="Mar. Drugs">
        <title>Bioassay-Guided Fractionation Leads to the Detection of Cholic Acid Generated by the Rare Thalassomonas sp.</title>
        <authorList>
            <person name="Pheiffer F."/>
            <person name="Schneider Y.K."/>
            <person name="Hansen E.H."/>
            <person name="Andersen J.H."/>
            <person name="Isaksson J."/>
            <person name="Busche T."/>
            <person name="R C."/>
            <person name="Kalinowski J."/>
            <person name="Zyl L.V."/>
            <person name="Trindade M."/>
        </authorList>
    </citation>
    <scope>NUCLEOTIDE SEQUENCE [LARGE SCALE GENOMIC DNA]</scope>
    <source>
        <strain evidence="2 3">A5K-106</strain>
    </source>
</reference>
<name>A0AAE9YPQ0_9GAMM</name>
<reference evidence="2 3" key="1">
    <citation type="journal article" date="2015" name="Genome Announc.">
        <title>Draft Genome Sequences of Marine Isolates of Thalassomonas viridans and Thalassomonas actiniarum.</title>
        <authorList>
            <person name="Olonade I."/>
            <person name="van Zyl L.J."/>
            <person name="Trindade M."/>
        </authorList>
    </citation>
    <scope>NUCLEOTIDE SEQUENCE [LARGE SCALE GENOMIC DNA]</scope>
    <source>
        <strain evidence="2 3">A5K-106</strain>
    </source>
</reference>
<sequence length="297" mass="33208">MYLNRLFILLFAVLPLFIMASEQVEQTEEEKYQQWAQTFWQSLDRQSGEIKLAGAVATLNVPQSFYYLTSADAKRVLEEVWGNPPGQDTLGMLFPADTTPFDPDSWAVTIEYEEDGYVSDEDADDINYDELLQEMKSQTRAASSDRVEQGYQPIELIGWAAPPFYDKNSHKLHWAKEIKFGGMETNTLNYNIRVLGRKGVLVLNFIAQMDQKDLIEANLASVLALAEFDSGSQYADFDPDIDDVAAYGLGALVAGKVIAKTGFFAAALIFLKKFGVIIVVAIGAFIKRLLSRKKSKA</sequence>
<evidence type="ECO:0000256" key="1">
    <source>
        <dbReference type="SAM" id="Phobius"/>
    </source>
</evidence>
<dbReference type="InterPro" id="IPR018682">
    <property type="entry name" value="DUF2167_membr"/>
</dbReference>
<evidence type="ECO:0000313" key="2">
    <source>
        <dbReference type="EMBL" id="WDD98960.1"/>
    </source>
</evidence>
<dbReference type="KEGG" id="tact:SG35_027680"/>
<proteinExistence type="predicted"/>
<gene>
    <name evidence="2" type="ORF">SG35_027680</name>
</gene>
<keyword evidence="1" id="KW-0472">Membrane</keyword>
<organism evidence="2 3">
    <name type="scientific">Thalassomonas actiniarum</name>
    <dbReference type="NCBI Taxonomy" id="485447"/>
    <lineage>
        <taxon>Bacteria</taxon>
        <taxon>Pseudomonadati</taxon>
        <taxon>Pseudomonadota</taxon>
        <taxon>Gammaproteobacteria</taxon>
        <taxon>Alteromonadales</taxon>
        <taxon>Colwelliaceae</taxon>
        <taxon>Thalassomonas</taxon>
    </lineage>
</organism>
<keyword evidence="3" id="KW-1185">Reference proteome</keyword>
<keyword evidence="1" id="KW-0812">Transmembrane</keyword>
<accession>A0AAE9YPQ0</accession>
<feature type="transmembrane region" description="Helical" evidence="1">
    <location>
        <begin position="263"/>
        <end position="286"/>
    </location>
</feature>
<dbReference type="AlphaFoldDB" id="A0AAE9YPQ0"/>
<keyword evidence="1" id="KW-1133">Transmembrane helix</keyword>
<dbReference type="EMBL" id="CP059735">
    <property type="protein sequence ID" value="WDD98960.1"/>
    <property type="molecule type" value="Genomic_DNA"/>
</dbReference>
<dbReference type="Proteomes" id="UP000032568">
    <property type="component" value="Chromosome"/>
</dbReference>
<dbReference type="Pfam" id="PF09935">
    <property type="entry name" value="DUF2167"/>
    <property type="match status" value="1"/>
</dbReference>